<reference evidence="3 4" key="1">
    <citation type="submission" date="2015-01" db="EMBL/GenBank/DDBJ databases">
        <authorList>
            <person name="Aslett A.Martin."/>
            <person name="De Silva Nishadi"/>
        </authorList>
    </citation>
    <scope>NUCLEOTIDE SEQUENCE [LARGE SCALE GENOMIC DNA]</scope>
    <source>
        <strain evidence="3 4">R28058</strain>
    </source>
</reference>
<dbReference type="RefSeq" id="WP_055333145.1">
    <property type="nucleotide sequence ID" value="NZ_CEKW01000031.1"/>
</dbReference>
<evidence type="ECO:0000313" key="3">
    <source>
        <dbReference type="EMBL" id="CEP41743.1"/>
    </source>
</evidence>
<dbReference type="GO" id="GO:0003677">
    <property type="term" value="F:DNA binding"/>
    <property type="evidence" value="ECO:0007669"/>
    <property type="project" value="UniProtKB-KW"/>
</dbReference>
<evidence type="ECO:0000256" key="1">
    <source>
        <dbReference type="ARBA" id="ARBA00023125"/>
    </source>
</evidence>
<organism evidence="3 4">
    <name type="scientific">Paraclostridium sordellii</name>
    <name type="common">Clostridium sordellii</name>
    <dbReference type="NCBI Taxonomy" id="1505"/>
    <lineage>
        <taxon>Bacteria</taxon>
        <taxon>Bacillati</taxon>
        <taxon>Bacillota</taxon>
        <taxon>Clostridia</taxon>
        <taxon>Peptostreptococcales</taxon>
        <taxon>Peptostreptococcaceae</taxon>
        <taxon>Paraclostridium</taxon>
    </lineage>
</organism>
<feature type="domain" description="HTH tetR-type" evidence="2">
    <location>
        <begin position="23"/>
        <end position="60"/>
    </location>
</feature>
<sequence length="77" mass="9135">MYCIKNDMRSIKSAELIYLGLKKCLKEKPFEKITITDIQNASTVGRATFYRNFDSIEDVLYWKCSQKFSEVFESYEK</sequence>
<dbReference type="InterPro" id="IPR001647">
    <property type="entry name" value="HTH_TetR"/>
</dbReference>
<proteinExistence type="predicted"/>
<dbReference type="AlphaFoldDB" id="A0A0C7Q5W1"/>
<evidence type="ECO:0000313" key="4">
    <source>
        <dbReference type="Proteomes" id="UP000049127"/>
    </source>
</evidence>
<protein>
    <submittedName>
        <fullName evidence="3">AcrR family transcriptional regulator</fullName>
    </submittedName>
</protein>
<evidence type="ECO:0000259" key="2">
    <source>
        <dbReference type="Pfam" id="PF00440"/>
    </source>
</evidence>
<dbReference type="Gene3D" id="1.10.357.10">
    <property type="entry name" value="Tetracycline Repressor, domain 2"/>
    <property type="match status" value="1"/>
</dbReference>
<dbReference type="SUPFAM" id="SSF46689">
    <property type="entry name" value="Homeodomain-like"/>
    <property type="match status" value="1"/>
</dbReference>
<keyword evidence="1" id="KW-0238">DNA-binding</keyword>
<accession>A0A0C7Q5W1</accession>
<dbReference type="Proteomes" id="UP000049127">
    <property type="component" value="Unassembled WGS sequence"/>
</dbReference>
<name>A0A0C7Q5W1_PARSO</name>
<gene>
    <name evidence="3" type="ORF">R28058_32451</name>
</gene>
<dbReference type="InterPro" id="IPR009057">
    <property type="entry name" value="Homeodomain-like_sf"/>
</dbReference>
<dbReference type="Pfam" id="PF00440">
    <property type="entry name" value="TetR_N"/>
    <property type="match status" value="1"/>
</dbReference>
<dbReference type="EMBL" id="CEKZ01000027">
    <property type="protein sequence ID" value="CEP41743.1"/>
    <property type="molecule type" value="Genomic_DNA"/>
</dbReference>